<dbReference type="EMBL" id="HBUF01150494">
    <property type="protein sequence ID" value="CAG6648125.1"/>
    <property type="molecule type" value="Transcribed_RNA"/>
</dbReference>
<reference evidence="2" key="1">
    <citation type="submission" date="2021-05" db="EMBL/GenBank/DDBJ databases">
        <authorList>
            <person name="Alioto T."/>
            <person name="Alioto T."/>
            <person name="Gomez Garrido J."/>
        </authorList>
    </citation>
    <scope>NUCLEOTIDE SEQUENCE</scope>
</reference>
<evidence type="ECO:0000313" key="2">
    <source>
        <dbReference type="EMBL" id="CAG6648125.1"/>
    </source>
</evidence>
<organism evidence="2">
    <name type="scientific">Cacopsylla melanoneura</name>
    <dbReference type="NCBI Taxonomy" id="428564"/>
    <lineage>
        <taxon>Eukaryota</taxon>
        <taxon>Metazoa</taxon>
        <taxon>Ecdysozoa</taxon>
        <taxon>Arthropoda</taxon>
        <taxon>Hexapoda</taxon>
        <taxon>Insecta</taxon>
        <taxon>Pterygota</taxon>
        <taxon>Neoptera</taxon>
        <taxon>Paraneoptera</taxon>
        <taxon>Hemiptera</taxon>
        <taxon>Sternorrhyncha</taxon>
        <taxon>Psylloidea</taxon>
        <taxon>Psyllidae</taxon>
        <taxon>Psyllinae</taxon>
        <taxon>Cacopsylla</taxon>
    </lineage>
</organism>
<proteinExistence type="predicted"/>
<protein>
    <submittedName>
        <fullName evidence="2">Uncharacterized protein</fullName>
    </submittedName>
</protein>
<dbReference type="AlphaFoldDB" id="A0A8D8W7S8"/>
<feature type="region of interest" description="Disordered" evidence="1">
    <location>
        <begin position="1"/>
        <end position="20"/>
    </location>
</feature>
<evidence type="ECO:0000256" key="1">
    <source>
        <dbReference type="SAM" id="MobiDB-lite"/>
    </source>
</evidence>
<accession>A0A8D8W7S8</accession>
<sequence length="117" mass="12937">MGSGQRKLRQSAAPAASLREKSHGLFSVVTKYPSHVIISPSGAVLRQVMEGKEPHRRTGKQTVPLLSVGKSRACWKLENHALPPLGLFVANERRIWHSFAKWDGSPSPPAYDGKYYS</sequence>
<name>A0A8D8W7S8_9HEMI</name>